<dbReference type="KEGG" id="tvd:SG34_031300"/>
<protein>
    <submittedName>
        <fullName evidence="1">2,3-diaminopropionate biosynthesis protein SbnB</fullName>
    </submittedName>
</protein>
<evidence type="ECO:0000313" key="2">
    <source>
        <dbReference type="Proteomes" id="UP000032352"/>
    </source>
</evidence>
<name>A0AAF0CB21_9GAMM</name>
<dbReference type="RefSeq" id="WP_044837626.1">
    <property type="nucleotide sequence ID" value="NZ_CP059734.1"/>
</dbReference>
<dbReference type="PIRSF" id="PIRSF001439">
    <property type="entry name" value="CryM"/>
    <property type="match status" value="1"/>
</dbReference>
<dbReference type="InterPro" id="IPR036291">
    <property type="entry name" value="NAD(P)-bd_dom_sf"/>
</dbReference>
<dbReference type="GO" id="GO:0005737">
    <property type="term" value="C:cytoplasm"/>
    <property type="evidence" value="ECO:0007669"/>
    <property type="project" value="TreeGrafter"/>
</dbReference>
<reference evidence="1 2" key="1">
    <citation type="journal article" date="2015" name="Genome Announc.">
        <title>Draft Genome Sequences of Marine Isolates of Thalassomonas viridans and Thalassomonas actiniarum.</title>
        <authorList>
            <person name="Olonade I."/>
            <person name="van Zyl L.J."/>
            <person name="Trindade M."/>
        </authorList>
    </citation>
    <scope>NUCLEOTIDE SEQUENCE [LARGE SCALE GENOMIC DNA]</scope>
    <source>
        <strain evidence="1 2">XOM25</strain>
    </source>
</reference>
<dbReference type="PANTHER" id="PTHR13812">
    <property type="entry name" value="KETIMINE REDUCTASE MU-CRYSTALLIN"/>
    <property type="match status" value="1"/>
</dbReference>
<reference evidence="1 2" key="2">
    <citation type="journal article" date="2022" name="Mar. Drugs">
        <title>Bioassay-Guided Fractionation Leads to the Detection of Cholic Acid Generated by the Rare Thalassomonas sp.</title>
        <authorList>
            <person name="Pheiffer F."/>
            <person name="Schneider Y.K."/>
            <person name="Hansen E.H."/>
            <person name="Andersen J.H."/>
            <person name="Isaksson J."/>
            <person name="Busche T."/>
            <person name="R C."/>
            <person name="Kalinowski J."/>
            <person name="Zyl L.V."/>
            <person name="Trindade M."/>
        </authorList>
    </citation>
    <scope>NUCLEOTIDE SEQUENCE [LARGE SCALE GENOMIC DNA]</scope>
    <source>
        <strain evidence="1 2">XOM25</strain>
    </source>
</reference>
<dbReference type="PANTHER" id="PTHR13812:SF19">
    <property type="entry name" value="KETIMINE REDUCTASE MU-CRYSTALLIN"/>
    <property type="match status" value="1"/>
</dbReference>
<dbReference type="Gene3D" id="3.40.50.720">
    <property type="entry name" value="NAD(P)-binding Rossmann-like Domain"/>
    <property type="match status" value="1"/>
</dbReference>
<dbReference type="Pfam" id="PF02423">
    <property type="entry name" value="OCD_Mu_crystall"/>
    <property type="match status" value="1"/>
</dbReference>
<dbReference type="SUPFAM" id="SSF51735">
    <property type="entry name" value="NAD(P)-binding Rossmann-fold domains"/>
    <property type="match status" value="1"/>
</dbReference>
<organism evidence="1 2">
    <name type="scientific">Thalassomonas viridans</name>
    <dbReference type="NCBI Taxonomy" id="137584"/>
    <lineage>
        <taxon>Bacteria</taxon>
        <taxon>Pseudomonadati</taxon>
        <taxon>Pseudomonadota</taxon>
        <taxon>Gammaproteobacteria</taxon>
        <taxon>Alteromonadales</taxon>
        <taxon>Colwelliaceae</taxon>
        <taxon>Thalassomonas</taxon>
    </lineage>
</organism>
<dbReference type="Gene3D" id="3.30.1780.10">
    <property type="entry name" value="ornithine cyclodeaminase, domain 1"/>
    <property type="match status" value="1"/>
</dbReference>
<dbReference type="Proteomes" id="UP000032352">
    <property type="component" value="Chromosome pTvir"/>
</dbReference>
<dbReference type="InterPro" id="IPR003462">
    <property type="entry name" value="ODC_Mu_crystall"/>
</dbReference>
<accession>A0AAF0CB21</accession>
<sequence>MLYLSHQNIVAMGNDWRTIIQGIRNACLALAQGDFCQPIKPYVTFKDSPNRIIAMPAHLGGEVDYAGIKWIASFPGNIDRGIARAQSVTALNNSQTGVVEAIINTSYISAVRTAAVTGLVIEEFLEARPGARALTIGLNGFGVIGQTHIAMLADICPDLIETIAVFDPRGVDLSGFDSPLKDKIKAVDSWQQAFDGADVFITATTSAKGYIDGEAKAGSLHLNVSLRDYQPAFRHQVDHMLVDNWEEICRHNTDVENMHLAGLLDKEDTLNLPQLISEKSFKGLAADEVVMFNPMGMAVFDIATAVHFYQAASASGIGTRLD</sequence>
<dbReference type="InterPro" id="IPR023401">
    <property type="entry name" value="ODC_N"/>
</dbReference>
<keyword evidence="2" id="KW-1185">Reference proteome</keyword>
<proteinExistence type="predicted"/>
<dbReference type="AlphaFoldDB" id="A0AAF0CB21"/>
<dbReference type="EMBL" id="CP059734">
    <property type="protein sequence ID" value="WDE09252.1"/>
    <property type="molecule type" value="Genomic_DNA"/>
</dbReference>
<evidence type="ECO:0000313" key="1">
    <source>
        <dbReference type="EMBL" id="WDE09252.1"/>
    </source>
</evidence>
<gene>
    <name evidence="1" type="ORF">SG34_031300</name>
</gene>